<feature type="domain" description="EF-hand" evidence="10">
    <location>
        <begin position="840"/>
        <end position="875"/>
    </location>
</feature>
<sequence>MADTINHDESTDQPFVTPCESFQNGHKEIEEDPIVQPSPVSIPQDQGHCSHCSHCCFVNDWFNSIKQSIFGNIDAVRNSGWRHLGVCVERLTLRKFVGGDSESGDSSDLLKKLILCAYLNDLNGEEFGKNLKKLLEGRIFQSTVIRAKLYSRLIAVAFKLKPEEISPGDHKPEIVNDYSWKRIEKLSSGRIRLMSLDNVVLPYLMRELEEDDDIMTLICASQDHFKMYPVPYFEGCTPEMVQEMSKLWVSVSVLYSYHFKHIFDPIIHNLTEVYDNKDIGENDLDEKEKVFETTAESDTLRKEIWTNEKFIKAKAMLWNELGTRGGKAGARLLWVFLKNMRGKRLMVGHLVKEVFSWPRDIQLKEHFLDIHPDYWSELVGTWSRTGTDQEENGEGQLINIGLTSPYTDYNLFCWAARRGYYLLIRIVAQIFKPSSKPDPYVYVNTVLGGTDAWKCALWCATRHGQDGVIRELLAPWWILESINFSDYPWGWLPPVHMIALLGDAKLLMHFSKVELRAIREPDYLGRTPLDYAMPFISSPKKIKHHFSRPVRTPWDQTMPPVSNPKQISPNFSRPSQKGTRLNKNGQLQVVKRLLETSGVDEYLKELYDIYINQANTVLIGAALIASVAFVGWLQPPLGYTDYFQFAQPSPPAPAAGTYDSYVAVEGHLSIQIFVVFNTLSFFLAIATMFLGTEATLFVRDRHERLRYLFDMRKSVKWMVVFFIGSMLFIMVAFISAGFAVLPPIWKLKWSMIVSLIVGAGISVIPLIWILNSSLSGNRDFSRTFLKQLPLHPLKDWDKKSLVRIYSEVECTKHFREWDADGDEHITIEELLNLKSRNTKWSPPEVEEIIEKADDDGNKLLDYEEFKRMFMIMPVERSELERSELPSTTTNPGLPGVGRGGKEVRSCGGRAATK</sequence>
<feature type="region of interest" description="Disordered" evidence="8">
    <location>
        <begin position="878"/>
        <end position="913"/>
    </location>
</feature>
<proteinExistence type="predicted"/>
<evidence type="ECO:0000256" key="6">
    <source>
        <dbReference type="ARBA" id="ARBA00023043"/>
    </source>
</evidence>
<accession>A0A8T0G6U0</accession>
<gene>
    <name evidence="11" type="ORF">KC19_12G038300</name>
</gene>
<dbReference type="AlphaFoldDB" id="A0A8T0G6U0"/>
<feature type="transmembrane region" description="Helical" evidence="9">
    <location>
        <begin position="751"/>
        <end position="770"/>
    </location>
</feature>
<dbReference type="PANTHER" id="PTHR24186">
    <property type="entry name" value="PROTEIN PHOSPHATASE 1 REGULATORY SUBUNIT"/>
    <property type="match status" value="1"/>
</dbReference>
<keyword evidence="12" id="KW-1185">Reference proteome</keyword>
<evidence type="ECO:0000256" key="8">
    <source>
        <dbReference type="SAM" id="MobiDB-lite"/>
    </source>
</evidence>
<keyword evidence="4" id="KW-0106">Calcium</keyword>
<keyword evidence="3" id="KW-0677">Repeat</keyword>
<keyword evidence="2 9" id="KW-0812">Transmembrane</keyword>
<evidence type="ECO:0000256" key="9">
    <source>
        <dbReference type="SAM" id="Phobius"/>
    </source>
</evidence>
<dbReference type="InterPro" id="IPR018247">
    <property type="entry name" value="EF_Hand_1_Ca_BS"/>
</dbReference>
<organism evidence="11 12">
    <name type="scientific">Ceratodon purpureus</name>
    <name type="common">Fire moss</name>
    <name type="synonym">Dicranum purpureum</name>
    <dbReference type="NCBI Taxonomy" id="3225"/>
    <lineage>
        <taxon>Eukaryota</taxon>
        <taxon>Viridiplantae</taxon>
        <taxon>Streptophyta</taxon>
        <taxon>Embryophyta</taxon>
        <taxon>Bryophyta</taxon>
        <taxon>Bryophytina</taxon>
        <taxon>Bryopsida</taxon>
        <taxon>Dicranidae</taxon>
        <taxon>Pseudoditrichales</taxon>
        <taxon>Ditrichaceae</taxon>
        <taxon>Ceratodon</taxon>
    </lineage>
</organism>
<feature type="compositionally biased region" description="Polar residues" evidence="8">
    <location>
        <begin position="559"/>
        <end position="579"/>
    </location>
</feature>
<evidence type="ECO:0000256" key="2">
    <source>
        <dbReference type="ARBA" id="ARBA00022692"/>
    </source>
</evidence>
<dbReference type="CDD" id="cd00051">
    <property type="entry name" value="EFh"/>
    <property type="match status" value="1"/>
</dbReference>
<dbReference type="Proteomes" id="UP000822688">
    <property type="component" value="Chromosome 12"/>
</dbReference>
<keyword evidence="7 9" id="KW-0472">Membrane</keyword>
<dbReference type="PROSITE" id="PS00018">
    <property type="entry name" value="EF_HAND_1"/>
    <property type="match status" value="1"/>
</dbReference>
<evidence type="ECO:0000256" key="4">
    <source>
        <dbReference type="ARBA" id="ARBA00022837"/>
    </source>
</evidence>
<dbReference type="Pfam" id="PF13962">
    <property type="entry name" value="PGG"/>
    <property type="match status" value="1"/>
</dbReference>
<dbReference type="GO" id="GO:0005886">
    <property type="term" value="C:plasma membrane"/>
    <property type="evidence" value="ECO:0007669"/>
    <property type="project" value="TreeGrafter"/>
</dbReference>
<comment type="caution">
    <text evidence="11">The sequence shown here is derived from an EMBL/GenBank/DDBJ whole genome shotgun (WGS) entry which is preliminary data.</text>
</comment>
<evidence type="ECO:0000256" key="1">
    <source>
        <dbReference type="ARBA" id="ARBA00004141"/>
    </source>
</evidence>
<evidence type="ECO:0000256" key="7">
    <source>
        <dbReference type="ARBA" id="ARBA00023136"/>
    </source>
</evidence>
<feature type="transmembrane region" description="Helical" evidence="9">
    <location>
        <begin position="719"/>
        <end position="745"/>
    </location>
</feature>
<evidence type="ECO:0000256" key="3">
    <source>
        <dbReference type="ARBA" id="ARBA00022737"/>
    </source>
</evidence>
<dbReference type="SUPFAM" id="SSF47473">
    <property type="entry name" value="EF-hand"/>
    <property type="match status" value="1"/>
</dbReference>
<dbReference type="GO" id="GO:0005509">
    <property type="term" value="F:calcium ion binding"/>
    <property type="evidence" value="ECO:0007669"/>
    <property type="project" value="InterPro"/>
</dbReference>
<evidence type="ECO:0000259" key="10">
    <source>
        <dbReference type="PROSITE" id="PS50222"/>
    </source>
</evidence>
<comment type="subcellular location">
    <subcellularLocation>
        <location evidence="1">Membrane</location>
        <topology evidence="1">Multi-pass membrane protein</topology>
    </subcellularLocation>
</comment>
<feature type="region of interest" description="Disordered" evidence="8">
    <location>
        <begin position="553"/>
        <end position="579"/>
    </location>
</feature>
<evidence type="ECO:0000256" key="5">
    <source>
        <dbReference type="ARBA" id="ARBA00022989"/>
    </source>
</evidence>
<dbReference type="InterPro" id="IPR011992">
    <property type="entry name" value="EF-hand-dom_pair"/>
</dbReference>
<dbReference type="SMART" id="SM00054">
    <property type="entry name" value="EFh"/>
    <property type="match status" value="2"/>
</dbReference>
<dbReference type="PANTHER" id="PTHR24186:SF38">
    <property type="entry name" value="ANKYRIN REPEAT FAMILY PROTEIN"/>
    <property type="match status" value="1"/>
</dbReference>
<feature type="transmembrane region" description="Helical" evidence="9">
    <location>
        <begin position="670"/>
        <end position="698"/>
    </location>
</feature>
<protein>
    <recommendedName>
        <fullName evidence="10">EF-hand domain-containing protein</fullName>
    </recommendedName>
</protein>
<dbReference type="InterPro" id="IPR026961">
    <property type="entry name" value="PGG_dom"/>
</dbReference>
<evidence type="ECO:0000313" key="11">
    <source>
        <dbReference type="EMBL" id="KAG0553779.1"/>
    </source>
</evidence>
<name>A0A8T0G6U0_CERPU</name>
<evidence type="ECO:0000313" key="12">
    <source>
        <dbReference type="Proteomes" id="UP000822688"/>
    </source>
</evidence>
<dbReference type="EMBL" id="CM026433">
    <property type="protein sequence ID" value="KAG0553779.1"/>
    <property type="molecule type" value="Genomic_DNA"/>
</dbReference>
<dbReference type="InterPro" id="IPR002048">
    <property type="entry name" value="EF_hand_dom"/>
</dbReference>
<keyword evidence="6" id="KW-0040">ANK repeat</keyword>
<keyword evidence="5 9" id="KW-1133">Transmembrane helix</keyword>
<dbReference type="Pfam" id="PF13499">
    <property type="entry name" value="EF-hand_7"/>
    <property type="match status" value="1"/>
</dbReference>
<dbReference type="Gene3D" id="1.10.238.10">
    <property type="entry name" value="EF-hand"/>
    <property type="match status" value="1"/>
</dbReference>
<reference evidence="11" key="1">
    <citation type="submission" date="2020-06" db="EMBL/GenBank/DDBJ databases">
        <title>WGS assembly of Ceratodon purpureus strain R40.</title>
        <authorList>
            <person name="Carey S.B."/>
            <person name="Jenkins J."/>
            <person name="Shu S."/>
            <person name="Lovell J.T."/>
            <person name="Sreedasyam A."/>
            <person name="Maumus F."/>
            <person name="Tiley G.P."/>
            <person name="Fernandez-Pozo N."/>
            <person name="Barry K."/>
            <person name="Chen C."/>
            <person name="Wang M."/>
            <person name="Lipzen A."/>
            <person name="Daum C."/>
            <person name="Saski C.A."/>
            <person name="Payton A.C."/>
            <person name="Mcbreen J.C."/>
            <person name="Conrad R.E."/>
            <person name="Kollar L.M."/>
            <person name="Olsson S."/>
            <person name="Huttunen S."/>
            <person name="Landis J.B."/>
            <person name="Wickett N.J."/>
            <person name="Johnson M.G."/>
            <person name="Rensing S.A."/>
            <person name="Grimwood J."/>
            <person name="Schmutz J."/>
            <person name="Mcdaniel S.F."/>
        </authorList>
    </citation>
    <scope>NUCLEOTIDE SEQUENCE</scope>
    <source>
        <strain evidence="11">R40</strain>
    </source>
</reference>
<dbReference type="PROSITE" id="PS50222">
    <property type="entry name" value="EF_HAND_2"/>
    <property type="match status" value="1"/>
</dbReference>